<dbReference type="FunFam" id="2.40.10.10:FF:000068">
    <property type="entry name" value="transmembrane protease serine 2"/>
    <property type="match status" value="1"/>
</dbReference>
<feature type="signal peptide" evidence="3">
    <location>
        <begin position="1"/>
        <end position="34"/>
    </location>
</feature>
<dbReference type="CDD" id="cd00190">
    <property type="entry name" value="Tryp_SPc"/>
    <property type="match status" value="1"/>
</dbReference>
<dbReference type="InterPro" id="IPR018114">
    <property type="entry name" value="TRYPSIN_HIS"/>
</dbReference>
<organism evidence="5 6">
    <name type="scientific">Anopheles atroparvus</name>
    <name type="common">European mosquito</name>
    <dbReference type="NCBI Taxonomy" id="41427"/>
    <lineage>
        <taxon>Eukaryota</taxon>
        <taxon>Metazoa</taxon>
        <taxon>Ecdysozoa</taxon>
        <taxon>Arthropoda</taxon>
        <taxon>Hexapoda</taxon>
        <taxon>Insecta</taxon>
        <taxon>Pterygota</taxon>
        <taxon>Neoptera</taxon>
        <taxon>Endopterygota</taxon>
        <taxon>Diptera</taxon>
        <taxon>Nematocera</taxon>
        <taxon>Culicoidea</taxon>
        <taxon>Culicidae</taxon>
        <taxon>Anophelinae</taxon>
        <taxon>Anopheles</taxon>
    </lineage>
</organism>
<dbReference type="InterPro" id="IPR001254">
    <property type="entry name" value="Trypsin_dom"/>
</dbReference>
<dbReference type="InterPro" id="IPR043504">
    <property type="entry name" value="Peptidase_S1_PA_chymotrypsin"/>
</dbReference>
<evidence type="ECO:0000256" key="2">
    <source>
        <dbReference type="ARBA" id="ARBA00024195"/>
    </source>
</evidence>
<evidence type="ECO:0000313" key="5">
    <source>
        <dbReference type="EnsemblMetazoa" id="ENSAATROPP015435"/>
    </source>
</evidence>
<sequence length="512" mass="55795">MGKAKGTASGAGLRLHPLLLLSVLVCVRVGSVAGQVDGSFWWMNSNLLKQAEALRESKDVKAIVISKDSQLDEVRVGGNSLVDSDSPDCICVPLGRCAGSSSKPSGRDGLCGSESVCCRRNQIITIEPTSTTPPSTTPSTVGSTISSTKLKPVDSLIFDSDPAPLPLPETIPYQPVPLNESEHDPALLLELSNLLLSHSIVDTFDASNNALQLEQASTTEANSFYTPATSIVETTPLKHEHNKCGVKRNRATSRIYFHDDDDEVPKEPRTGSTEFGEFPWTVAVYQLIRNGTFVYHCGGALLNHRVVVTAAHCVSNNRLHPSRYVVHAGDWDRRHAQERLPHQERTVARIVVHPNYYSGALFNDVALLFFDEPFNESLSNVGPVCLPSEENASSFSNCVVTGWGGSPKQNRAQNIQQFFRLPLLDREYCESRLQNQPSLGKKFKLHDSFVCAEVDGTLDLCQGSGGSPFVCEKNGRYHLIGLVSWGIGCGDGVPAVLSNISVLSEWIRAKEI</sequence>
<dbReference type="PANTHER" id="PTHR24258:SF129">
    <property type="entry name" value="LP15124P-RELATED"/>
    <property type="match status" value="1"/>
</dbReference>
<reference evidence="5" key="1">
    <citation type="submission" date="2024-04" db="UniProtKB">
        <authorList>
            <consortium name="EnsemblMetazoa"/>
        </authorList>
    </citation>
    <scope>IDENTIFICATION</scope>
    <source>
        <strain evidence="5">EBRO</strain>
    </source>
</reference>
<comment type="similarity">
    <text evidence="2">Belongs to the peptidase S1 family. CLIP subfamily.</text>
</comment>
<dbReference type="PROSITE" id="PS50240">
    <property type="entry name" value="TRYPSIN_DOM"/>
    <property type="match status" value="1"/>
</dbReference>
<evidence type="ECO:0000256" key="3">
    <source>
        <dbReference type="SAM" id="SignalP"/>
    </source>
</evidence>
<evidence type="ECO:0000256" key="1">
    <source>
        <dbReference type="ARBA" id="ARBA00023157"/>
    </source>
</evidence>
<dbReference type="AlphaFoldDB" id="A0AAG5DWY6"/>
<dbReference type="Proteomes" id="UP000075880">
    <property type="component" value="Unassembled WGS sequence"/>
</dbReference>
<dbReference type="InterPro" id="IPR001314">
    <property type="entry name" value="Peptidase_S1A"/>
</dbReference>
<dbReference type="InterPro" id="IPR009003">
    <property type="entry name" value="Peptidase_S1_PA"/>
</dbReference>
<dbReference type="SUPFAM" id="SSF50494">
    <property type="entry name" value="Trypsin-like serine proteases"/>
    <property type="match status" value="1"/>
</dbReference>
<dbReference type="GO" id="GO:0006508">
    <property type="term" value="P:proteolysis"/>
    <property type="evidence" value="ECO:0007669"/>
    <property type="project" value="InterPro"/>
</dbReference>
<dbReference type="Gene3D" id="2.40.10.10">
    <property type="entry name" value="Trypsin-like serine proteases"/>
    <property type="match status" value="1"/>
</dbReference>
<dbReference type="PRINTS" id="PR00722">
    <property type="entry name" value="CHYMOTRYPSIN"/>
</dbReference>
<accession>A0AAG5DWY6</accession>
<evidence type="ECO:0000259" key="4">
    <source>
        <dbReference type="PROSITE" id="PS50240"/>
    </source>
</evidence>
<evidence type="ECO:0000313" key="6">
    <source>
        <dbReference type="Proteomes" id="UP000075880"/>
    </source>
</evidence>
<keyword evidence="6" id="KW-1185">Reference proteome</keyword>
<proteinExistence type="inferred from homology"/>
<protein>
    <recommendedName>
        <fullName evidence="4">Peptidase S1 domain-containing protein</fullName>
    </recommendedName>
</protein>
<keyword evidence="1" id="KW-1015">Disulfide bond</keyword>
<name>A0AAG5DWY6_ANOAO</name>
<feature type="chain" id="PRO_5042529891" description="Peptidase S1 domain-containing protein" evidence="3">
    <location>
        <begin position="35"/>
        <end position="512"/>
    </location>
</feature>
<dbReference type="EnsemblMetazoa" id="ENSAATROPT017479">
    <property type="protein sequence ID" value="ENSAATROPP015435"/>
    <property type="gene ID" value="ENSAATROPG014289"/>
</dbReference>
<dbReference type="GO" id="GO:0004252">
    <property type="term" value="F:serine-type endopeptidase activity"/>
    <property type="evidence" value="ECO:0007669"/>
    <property type="project" value="InterPro"/>
</dbReference>
<dbReference type="PROSITE" id="PS00134">
    <property type="entry name" value="TRYPSIN_HIS"/>
    <property type="match status" value="1"/>
</dbReference>
<keyword evidence="3" id="KW-0732">Signal</keyword>
<dbReference type="PANTHER" id="PTHR24258">
    <property type="entry name" value="SERINE PROTEASE-RELATED"/>
    <property type="match status" value="1"/>
</dbReference>
<feature type="domain" description="Peptidase S1" evidence="4">
    <location>
        <begin position="269"/>
        <end position="512"/>
    </location>
</feature>
<dbReference type="Pfam" id="PF00089">
    <property type="entry name" value="Trypsin"/>
    <property type="match status" value="1"/>
</dbReference>
<dbReference type="SMART" id="SM00020">
    <property type="entry name" value="Tryp_SPc"/>
    <property type="match status" value="1"/>
</dbReference>